<dbReference type="RefSeq" id="XP_064850887.1">
    <property type="nucleotide sequence ID" value="XM_064994815.1"/>
</dbReference>
<evidence type="ECO:0000256" key="1">
    <source>
        <dbReference type="ARBA" id="ARBA00007174"/>
    </source>
</evidence>
<evidence type="ECO:0000313" key="8">
    <source>
        <dbReference type="Proteomes" id="UP001360560"/>
    </source>
</evidence>
<reference evidence="7 8" key="1">
    <citation type="journal article" date="2023" name="Elife">
        <title>Identification of key yeast species and microbe-microbe interactions impacting larval growth of Drosophila in the wild.</title>
        <authorList>
            <person name="Mure A."/>
            <person name="Sugiura Y."/>
            <person name="Maeda R."/>
            <person name="Honda K."/>
            <person name="Sakurai N."/>
            <person name="Takahashi Y."/>
            <person name="Watada M."/>
            <person name="Katoh T."/>
            <person name="Gotoh A."/>
            <person name="Gotoh Y."/>
            <person name="Taniguchi I."/>
            <person name="Nakamura K."/>
            <person name="Hayashi T."/>
            <person name="Katayama T."/>
            <person name="Uemura T."/>
            <person name="Hattori Y."/>
        </authorList>
    </citation>
    <scope>NUCLEOTIDE SEQUENCE [LARGE SCALE GENOMIC DNA]</scope>
    <source>
        <strain evidence="7 8">SC-9</strain>
    </source>
</reference>
<dbReference type="EC" id="1.8.4.12" evidence="5"/>
<comment type="cofactor">
    <cofactor evidence="5">
        <name>Zn(2+)</name>
        <dbReference type="ChEBI" id="CHEBI:29105"/>
    </cofactor>
    <text evidence="5">Binds 1 zinc ion per subunit.</text>
</comment>
<accession>A0AAV5QH16</accession>
<dbReference type="Gene3D" id="2.170.150.20">
    <property type="entry name" value="Peptide methionine sulfoxide reductase"/>
    <property type="match status" value="1"/>
</dbReference>
<dbReference type="GO" id="GO:0006979">
    <property type="term" value="P:response to oxidative stress"/>
    <property type="evidence" value="ECO:0007669"/>
    <property type="project" value="InterPro"/>
</dbReference>
<dbReference type="GO" id="GO:0030091">
    <property type="term" value="P:protein repair"/>
    <property type="evidence" value="ECO:0007669"/>
    <property type="project" value="InterPro"/>
</dbReference>
<dbReference type="InterPro" id="IPR011057">
    <property type="entry name" value="Mss4-like_sf"/>
</dbReference>
<dbReference type="InterPro" id="IPR028427">
    <property type="entry name" value="Met_Sox_Rdtase_MsrB"/>
</dbReference>
<organism evidence="7 8">
    <name type="scientific">Saccharomycopsis crataegensis</name>
    <dbReference type="NCBI Taxonomy" id="43959"/>
    <lineage>
        <taxon>Eukaryota</taxon>
        <taxon>Fungi</taxon>
        <taxon>Dikarya</taxon>
        <taxon>Ascomycota</taxon>
        <taxon>Saccharomycotina</taxon>
        <taxon>Saccharomycetes</taxon>
        <taxon>Saccharomycopsidaceae</taxon>
        <taxon>Saccharomycopsis</taxon>
    </lineage>
</organism>
<evidence type="ECO:0000256" key="3">
    <source>
        <dbReference type="ARBA" id="ARBA00022833"/>
    </source>
</evidence>
<dbReference type="AlphaFoldDB" id="A0AAV5QH16"/>
<dbReference type="SUPFAM" id="SSF51316">
    <property type="entry name" value="Mss4-like"/>
    <property type="match status" value="1"/>
</dbReference>
<dbReference type="GO" id="GO:0033743">
    <property type="term" value="F:peptide-methionine (R)-S-oxide reductase activity"/>
    <property type="evidence" value="ECO:0007669"/>
    <property type="project" value="UniProtKB-EC"/>
</dbReference>
<dbReference type="GO" id="GO:0046872">
    <property type="term" value="F:metal ion binding"/>
    <property type="evidence" value="ECO:0007669"/>
    <property type="project" value="UniProtKB-KW"/>
</dbReference>
<dbReference type="NCBIfam" id="TIGR00357">
    <property type="entry name" value="peptide-methionine (R)-S-oxide reductase MsrB"/>
    <property type="match status" value="1"/>
</dbReference>
<evidence type="ECO:0000256" key="2">
    <source>
        <dbReference type="ARBA" id="ARBA00022723"/>
    </source>
</evidence>
<comment type="catalytic activity">
    <reaction evidence="5">
        <text>L-methionyl-[protein] + [thioredoxin]-disulfide + H2O = L-methionyl-(R)-S-oxide-[protein] + [thioredoxin]-dithiol</text>
        <dbReference type="Rhea" id="RHEA:24164"/>
        <dbReference type="Rhea" id="RHEA-COMP:10698"/>
        <dbReference type="Rhea" id="RHEA-COMP:10700"/>
        <dbReference type="Rhea" id="RHEA-COMP:12313"/>
        <dbReference type="Rhea" id="RHEA-COMP:12314"/>
        <dbReference type="ChEBI" id="CHEBI:15377"/>
        <dbReference type="ChEBI" id="CHEBI:16044"/>
        <dbReference type="ChEBI" id="CHEBI:29950"/>
        <dbReference type="ChEBI" id="CHEBI:45764"/>
        <dbReference type="ChEBI" id="CHEBI:50058"/>
        <dbReference type="EC" id="1.8.4.12"/>
    </reaction>
</comment>
<dbReference type="Proteomes" id="UP001360560">
    <property type="component" value="Unassembled WGS sequence"/>
</dbReference>
<dbReference type="InterPro" id="IPR002579">
    <property type="entry name" value="Met_Sox_Rdtase_MsrB_dom"/>
</dbReference>
<comment type="similarity">
    <text evidence="1 5">Belongs to the MsrB Met sulfoxide reductase family.</text>
</comment>
<name>A0AAV5QH16_9ASCO</name>
<keyword evidence="3 5" id="KW-0862">Zinc</keyword>
<comment type="caution">
    <text evidence="7">The sequence shown here is derived from an EMBL/GenBank/DDBJ whole genome shotgun (WGS) entry which is preliminary data.</text>
</comment>
<protein>
    <recommendedName>
        <fullName evidence="5">Peptide-methionine (R)-S-oxide reductase</fullName>
        <ecNumber evidence="5">1.8.4.12</ecNumber>
    </recommendedName>
</protein>
<dbReference type="PANTHER" id="PTHR46081:SF8">
    <property type="entry name" value="PEPTIDE METHIONINE SULFOXIDE REDUCTASE 2"/>
    <property type="match status" value="1"/>
</dbReference>
<dbReference type="PROSITE" id="PS51790">
    <property type="entry name" value="MSRB"/>
    <property type="match status" value="1"/>
</dbReference>
<evidence type="ECO:0000256" key="4">
    <source>
        <dbReference type="ARBA" id="ARBA00023002"/>
    </source>
</evidence>
<keyword evidence="4 5" id="KW-0560">Oxidoreductase</keyword>
<proteinExistence type="inferred from homology"/>
<dbReference type="Pfam" id="PF01641">
    <property type="entry name" value="SelR"/>
    <property type="match status" value="1"/>
</dbReference>
<feature type="domain" description="MsrB" evidence="6">
    <location>
        <begin position="12"/>
        <end position="135"/>
    </location>
</feature>
<keyword evidence="2 5" id="KW-0479">Metal-binding</keyword>
<evidence type="ECO:0000313" key="7">
    <source>
        <dbReference type="EMBL" id="GMM33887.1"/>
    </source>
</evidence>
<evidence type="ECO:0000259" key="6">
    <source>
        <dbReference type="PROSITE" id="PS51790"/>
    </source>
</evidence>
<gene>
    <name evidence="7" type="ORF">DASC09_012120</name>
</gene>
<sequence length="142" mass="16066">MKMPKFPIQRTMEEWQKKLTPGQFNVMRLSGTERAGTSQYNNFWKDGIYNCAGCDNPIYKSDTKFKSHCGWPSFYDAMPGSIVTKTDSSFGMTRTEMMCSKCGSHLGHIFEGEGYNVPTNARHCVNGIALNFKDSKDIPEIN</sequence>
<evidence type="ECO:0000256" key="5">
    <source>
        <dbReference type="RuleBase" id="RU365044"/>
    </source>
</evidence>
<dbReference type="EMBL" id="BTFZ01000002">
    <property type="protein sequence ID" value="GMM33887.1"/>
    <property type="molecule type" value="Genomic_DNA"/>
</dbReference>
<keyword evidence="8" id="KW-1185">Reference proteome</keyword>
<dbReference type="GeneID" id="90071866"/>
<dbReference type="PANTHER" id="PTHR46081">
    <property type="entry name" value="PEPTIDE METHIONINE SULFOXIDE REDUCTASE 2"/>
    <property type="match status" value="1"/>
</dbReference>